<dbReference type="Gene3D" id="2.40.40.20">
    <property type="match status" value="1"/>
</dbReference>
<dbReference type="SUPFAM" id="SSF52418">
    <property type="entry name" value="Nucleoside phosphorylase/phosphoribosyltransferase catalytic domain"/>
    <property type="match status" value="1"/>
</dbReference>
<proteinExistence type="inferred from homology"/>
<dbReference type="InterPro" id="IPR028579">
    <property type="entry name" value="Thym_Pase_Put"/>
</dbReference>
<dbReference type="EMBL" id="CP063982">
    <property type="protein sequence ID" value="UOD49341.1"/>
    <property type="molecule type" value="Genomic_DNA"/>
</dbReference>
<feature type="domain" description="Pyrimidine nucleoside phosphorylase C-terminal" evidence="5">
    <location>
        <begin position="429"/>
        <end position="496"/>
    </location>
</feature>
<dbReference type="InterPro" id="IPR000312">
    <property type="entry name" value="Glycosyl_Trfase_fam3"/>
</dbReference>
<dbReference type="Pfam" id="PF07831">
    <property type="entry name" value="PYNP_C"/>
    <property type="match status" value="1"/>
</dbReference>
<comment type="catalytic activity">
    <reaction evidence="3 4">
        <text>thymidine + phosphate = 2-deoxy-alpha-D-ribose 1-phosphate + thymine</text>
        <dbReference type="Rhea" id="RHEA:16037"/>
        <dbReference type="ChEBI" id="CHEBI:17748"/>
        <dbReference type="ChEBI" id="CHEBI:17821"/>
        <dbReference type="ChEBI" id="CHEBI:43474"/>
        <dbReference type="ChEBI" id="CHEBI:57259"/>
        <dbReference type="EC" id="2.4.2.4"/>
    </reaction>
</comment>
<evidence type="ECO:0000256" key="4">
    <source>
        <dbReference type="HAMAP-Rule" id="MF_00703"/>
    </source>
</evidence>
<evidence type="ECO:0000259" key="5">
    <source>
        <dbReference type="SMART" id="SM00941"/>
    </source>
</evidence>
<dbReference type="InterPro" id="IPR017459">
    <property type="entry name" value="Glycosyl_Trfase_fam3_N_dom"/>
</dbReference>
<dbReference type="InterPro" id="IPR000053">
    <property type="entry name" value="Thymidine/pyrmidine_PPase"/>
</dbReference>
<dbReference type="PANTHER" id="PTHR10515">
    <property type="entry name" value="THYMIDINE PHOSPHORYLASE"/>
    <property type="match status" value="1"/>
</dbReference>
<dbReference type="PROSITE" id="PS00647">
    <property type="entry name" value="THYMID_PHOSPHORYLASE"/>
    <property type="match status" value="1"/>
</dbReference>
<dbReference type="InterPro" id="IPR036566">
    <property type="entry name" value="PYNP-like_C_sf"/>
</dbReference>
<dbReference type="Gene3D" id="1.20.970.50">
    <property type="match status" value="1"/>
</dbReference>
<evidence type="ECO:0000256" key="1">
    <source>
        <dbReference type="ARBA" id="ARBA00022676"/>
    </source>
</evidence>
<evidence type="ECO:0000256" key="3">
    <source>
        <dbReference type="ARBA" id="ARBA00048550"/>
    </source>
</evidence>
<dbReference type="Pfam" id="PF00591">
    <property type="entry name" value="Glycos_transf_3"/>
    <property type="match status" value="1"/>
</dbReference>
<dbReference type="NCBIfam" id="TIGR02645">
    <property type="entry name" value="ARCH_P_rylase"/>
    <property type="match status" value="1"/>
</dbReference>
<dbReference type="InterPro" id="IPR035902">
    <property type="entry name" value="Nuc_phospho_transferase"/>
</dbReference>
<dbReference type="Pfam" id="PF02885">
    <property type="entry name" value="Glycos_trans_3N"/>
    <property type="match status" value="1"/>
</dbReference>
<keyword evidence="7" id="KW-1185">Reference proteome</keyword>
<dbReference type="EC" id="2.4.2.4" evidence="4"/>
<gene>
    <name evidence="6" type="ORF">DHf2319_07505</name>
</gene>
<dbReference type="PANTHER" id="PTHR10515:SF0">
    <property type="entry name" value="THYMIDINE PHOSPHORYLASE"/>
    <property type="match status" value="1"/>
</dbReference>
<dbReference type="SUPFAM" id="SSF54680">
    <property type="entry name" value="Pyrimidine nucleoside phosphorylase C-terminal domain"/>
    <property type="match status" value="1"/>
</dbReference>
<dbReference type="Gene3D" id="3.40.1030.10">
    <property type="entry name" value="Nucleoside phosphorylase/phosphoribosyltransferase catalytic domain"/>
    <property type="match status" value="1"/>
</dbReference>
<dbReference type="HAMAP" id="MF_00703">
    <property type="entry name" value="Thymid_phosp_2"/>
    <property type="match status" value="1"/>
</dbReference>
<evidence type="ECO:0000313" key="7">
    <source>
        <dbReference type="Proteomes" id="UP000831607"/>
    </source>
</evidence>
<organism evidence="6 7">
    <name type="scientific">Orrella daihaiensis</name>
    <dbReference type="NCBI Taxonomy" id="2782176"/>
    <lineage>
        <taxon>Bacteria</taxon>
        <taxon>Pseudomonadati</taxon>
        <taxon>Pseudomonadota</taxon>
        <taxon>Betaproteobacteria</taxon>
        <taxon>Burkholderiales</taxon>
        <taxon>Alcaligenaceae</taxon>
        <taxon>Orrella</taxon>
    </lineage>
</organism>
<evidence type="ECO:0000313" key="6">
    <source>
        <dbReference type="EMBL" id="UOD49341.1"/>
    </source>
</evidence>
<dbReference type="Gene3D" id="3.90.1170.30">
    <property type="entry name" value="Pyrimidine nucleoside phosphorylase-like, C-terminal domain"/>
    <property type="match status" value="1"/>
</dbReference>
<dbReference type="NCBIfam" id="NF003338">
    <property type="entry name" value="PRK04350.1"/>
    <property type="match status" value="1"/>
</dbReference>
<accession>A0ABY4AGB3</accession>
<reference evidence="6 7" key="1">
    <citation type="submission" date="2020-11" db="EMBL/GenBank/DDBJ databases">
        <title>Algicoccus daihaiensis sp.nov., isolated from Daihai Lake in Inner Mongolia.</title>
        <authorList>
            <person name="Kai J."/>
        </authorList>
    </citation>
    <scope>NUCLEOTIDE SEQUENCE [LARGE SCALE GENOMIC DNA]</scope>
    <source>
        <strain evidence="7">f23</strain>
    </source>
</reference>
<protein>
    <recommendedName>
        <fullName evidence="4">Putative thymidine phosphorylase</fullName>
        <ecNumber evidence="4">2.4.2.4</ecNumber>
    </recommendedName>
    <alternativeName>
        <fullName evidence="4">TdRPase</fullName>
    </alternativeName>
</protein>
<dbReference type="InterPro" id="IPR017872">
    <property type="entry name" value="Pyrmidine_PPase_CS"/>
</dbReference>
<sequence length="500" mass="53276">MTQPASLIYKPLGIDTLQEHVAFMHRDCHICKSEGIEAQTRVELRHHNKSVIAIVNVIHSDLLDCGQIGLSLNTEQDLGAKQGDPIEVMQAAPLDSLSQLRTKIYGHKLDRHGFETIVSDIAKGRYANIHIAAFLTAMASRRANVQEVIDLTAAMVAIGERLSWGVSPVADKHCVGGLPGNRTTPIVVAIVASAGLTMPKTSSRAITSPAGTADVMEVMTPVTLSLDAMRAVVDKEGGCFVWGGSLALSPADDLMIKVARPLELDSDAQLVASVLSKKIAAGSTHTVIDIPIGPTAKVRSKEQADQLEHLLNQVAFANGLNLKVVRTDGLQPVGRGIGPALEANDVIAVLRNHPQAPTDLRERALRLAAEVLELCGKCPAGDGYRLANSIVVSGQAWEKFLRICHAQGGFTEPLRAPIVHLVTASVAGTINAIDNRRLARLAKLLGAPEAKTAGVQLQVALGDTVSRGDPLFSMHAEAQGELTYALTYLDSHPPLLIESQ</sequence>
<evidence type="ECO:0000256" key="2">
    <source>
        <dbReference type="ARBA" id="ARBA00022679"/>
    </source>
</evidence>
<dbReference type="SMART" id="SM00941">
    <property type="entry name" value="PYNP_C"/>
    <property type="match status" value="1"/>
</dbReference>
<dbReference type="Proteomes" id="UP000831607">
    <property type="component" value="Chromosome"/>
</dbReference>
<name>A0ABY4AGB3_9BURK</name>
<dbReference type="RefSeq" id="WP_243477500.1">
    <property type="nucleotide sequence ID" value="NZ_CP063982.1"/>
</dbReference>
<dbReference type="InterPro" id="IPR013466">
    <property type="entry name" value="Thymidine/AMP_Pase"/>
</dbReference>
<keyword evidence="1 4" id="KW-0328">Glycosyltransferase</keyword>
<dbReference type="SUPFAM" id="SSF47648">
    <property type="entry name" value="Nucleoside phosphorylase/phosphoribosyltransferase N-terminal domain"/>
    <property type="match status" value="1"/>
</dbReference>
<dbReference type="InterPro" id="IPR013102">
    <property type="entry name" value="PYNP_C"/>
</dbReference>
<comment type="similarity">
    <text evidence="4">Belongs to the thymidine/pyrimidine-nucleoside phosphorylase family. Type 2 subfamily.</text>
</comment>
<keyword evidence="2 4" id="KW-0808">Transferase</keyword>
<dbReference type="InterPro" id="IPR036320">
    <property type="entry name" value="Glycosyl_Trfase_fam3_N_dom_sf"/>
</dbReference>